<proteinExistence type="predicted"/>
<keyword evidence="3" id="KW-0804">Transcription</keyword>
<protein>
    <submittedName>
        <fullName evidence="5">DNA-binding MarR family transcriptional regulator</fullName>
    </submittedName>
</protein>
<organism evidence="5 6">
    <name type="scientific">Kribbella kalugense</name>
    <dbReference type="NCBI Taxonomy" id="2512221"/>
    <lineage>
        <taxon>Bacteria</taxon>
        <taxon>Bacillati</taxon>
        <taxon>Actinomycetota</taxon>
        <taxon>Actinomycetes</taxon>
        <taxon>Propionibacteriales</taxon>
        <taxon>Kribbellaceae</taxon>
        <taxon>Kribbella</taxon>
    </lineage>
</organism>
<comment type="caution">
    <text evidence="5">The sequence shown here is derived from an EMBL/GenBank/DDBJ whole genome shotgun (WGS) entry which is preliminary data.</text>
</comment>
<feature type="domain" description="HTH marR-type" evidence="4">
    <location>
        <begin position="67"/>
        <end position="165"/>
    </location>
</feature>
<dbReference type="PANTHER" id="PTHR33164">
    <property type="entry name" value="TRANSCRIPTIONAL REGULATOR, MARR FAMILY"/>
    <property type="match status" value="1"/>
</dbReference>
<evidence type="ECO:0000256" key="2">
    <source>
        <dbReference type="ARBA" id="ARBA00023125"/>
    </source>
</evidence>
<evidence type="ECO:0000313" key="5">
    <source>
        <dbReference type="EMBL" id="TDW24555.1"/>
    </source>
</evidence>
<dbReference type="GO" id="GO:0003677">
    <property type="term" value="F:DNA binding"/>
    <property type="evidence" value="ECO:0007669"/>
    <property type="project" value="UniProtKB-KW"/>
</dbReference>
<reference evidence="5 6" key="1">
    <citation type="submission" date="2019-03" db="EMBL/GenBank/DDBJ databases">
        <title>Genomic Encyclopedia of Type Strains, Phase III (KMG-III): the genomes of soil and plant-associated and newly described type strains.</title>
        <authorList>
            <person name="Whitman W."/>
        </authorList>
    </citation>
    <scope>NUCLEOTIDE SEQUENCE [LARGE SCALE GENOMIC DNA]</scope>
    <source>
        <strain evidence="5 6">VKM Ac-2570</strain>
    </source>
</reference>
<dbReference type="InterPro" id="IPR036388">
    <property type="entry name" value="WH-like_DNA-bd_sf"/>
</dbReference>
<evidence type="ECO:0000259" key="4">
    <source>
        <dbReference type="SMART" id="SM00347"/>
    </source>
</evidence>
<dbReference type="SUPFAM" id="SSF46785">
    <property type="entry name" value="Winged helix' DNA-binding domain"/>
    <property type="match status" value="1"/>
</dbReference>
<keyword evidence="2 5" id="KW-0238">DNA-binding</keyword>
<dbReference type="GO" id="GO:0003700">
    <property type="term" value="F:DNA-binding transcription factor activity"/>
    <property type="evidence" value="ECO:0007669"/>
    <property type="project" value="InterPro"/>
</dbReference>
<accession>A0A4R8A2U6</accession>
<dbReference type="Pfam" id="PF12802">
    <property type="entry name" value="MarR_2"/>
    <property type="match status" value="1"/>
</dbReference>
<dbReference type="EMBL" id="SODF01000001">
    <property type="protein sequence ID" value="TDW24555.1"/>
    <property type="molecule type" value="Genomic_DNA"/>
</dbReference>
<name>A0A4R8A2U6_9ACTN</name>
<keyword evidence="1" id="KW-0805">Transcription regulation</keyword>
<evidence type="ECO:0000256" key="3">
    <source>
        <dbReference type="ARBA" id="ARBA00023163"/>
    </source>
</evidence>
<dbReference type="AlphaFoldDB" id="A0A4R8A2U6"/>
<dbReference type="InterPro" id="IPR036390">
    <property type="entry name" value="WH_DNA-bd_sf"/>
</dbReference>
<evidence type="ECO:0000313" key="6">
    <source>
        <dbReference type="Proteomes" id="UP000295447"/>
    </source>
</evidence>
<sequence length="193" mass="21908">MQKWWISTAQRPREGVLPAWRSAHPTQQHLYKCCYNPGMDDPTEQSQWRPLQELLARIDGEIGRIYTDREIKGLKPTYVRELLQLHLKGPMTITELADTIGRTHSALSQKVSAMRTAGLVRTVPGADARSKQVTLTAKSKKIVELLAAEWRATEAAIAELEAELPYPMTQVVRDIEEALAKKSFYDRIAEKLQ</sequence>
<dbReference type="InterPro" id="IPR011991">
    <property type="entry name" value="ArsR-like_HTH"/>
</dbReference>
<dbReference type="GO" id="GO:0006950">
    <property type="term" value="P:response to stress"/>
    <property type="evidence" value="ECO:0007669"/>
    <property type="project" value="TreeGrafter"/>
</dbReference>
<gene>
    <name evidence="5" type="ORF">EV650_3435</name>
</gene>
<dbReference type="Gene3D" id="1.10.10.10">
    <property type="entry name" value="Winged helix-like DNA-binding domain superfamily/Winged helix DNA-binding domain"/>
    <property type="match status" value="1"/>
</dbReference>
<dbReference type="Proteomes" id="UP000295447">
    <property type="component" value="Unassembled WGS sequence"/>
</dbReference>
<dbReference type="SMART" id="SM00347">
    <property type="entry name" value="HTH_MARR"/>
    <property type="match status" value="1"/>
</dbReference>
<keyword evidence="6" id="KW-1185">Reference proteome</keyword>
<evidence type="ECO:0000256" key="1">
    <source>
        <dbReference type="ARBA" id="ARBA00023015"/>
    </source>
</evidence>
<dbReference type="InterPro" id="IPR000835">
    <property type="entry name" value="HTH_MarR-typ"/>
</dbReference>
<dbReference type="PANTHER" id="PTHR33164:SF64">
    <property type="entry name" value="TRANSCRIPTIONAL REGULATOR SLYA"/>
    <property type="match status" value="1"/>
</dbReference>
<dbReference type="InterPro" id="IPR039422">
    <property type="entry name" value="MarR/SlyA-like"/>
</dbReference>
<dbReference type="CDD" id="cd00090">
    <property type="entry name" value="HTH_ARSR"/>
    <property type="match status" value="1"/>
</dbReference>